<keyword evidence="6" id="KW-0949">S-adenosyl-L-methionine</keyword>
<evidence type="ECO:0000256" key="5">
    <source>
        <dbReference type="ARBA" id="ARBA00022679"/>
    </source>
</evidence>
<dbReference type="Pfam" id="PF00919">
    <property type="entry name" value="UPF0004"/>
    <property type="match status" value="1"/>
</dbReference>
<dbReference type="AlphaFoldDB" id="A0A7C3H4D7"/>
<evidence type="ECO:0000313" key="15">
    <source>
        <dbReference type="EMBL" id="HFC97705.1"/>
    </source>
</evidence>
<keyword evidence="8" id="KW-0408">Iron</keyword>
<dbReference type="InterPro" id="IPR006638">
    <property type="entry name" value="Elp3/MiaA/NifB-like_rSAM"/>
</dbReference>
<dbReference type="Pfam" id="PF01938">
    <property type="entry name" value="TRAM"/>
    <property type="match status" value="1"/>
</dbReference>
<evidence type="ECO:0000256" key="11">
    <source>
        <dbReference type="ARBA" id="ARBA00051661"/>
    </source>
</evidence>
<dbReference type="PROSITE" id="PS51257">
    <property type="entry name" value="PROKAR_LIPOPROTEIN"/>
    <property type="match status" value="1"/>
</dbReference>
<evidence type="ECO:0000256" key="1">
    <source>
        <dbReference type="ARBA" id="ARBA00001966"/>
    </source>
</evidence>
<comment type="cofactor">
    <cofactor evidence="1">
        <name>[4Fe-4S] cluster</name>
        <dbReference type="ChEBI" id="CHEBI:49883"/>
    </cofactor>
</comment>
<keyword evidence="4" id="KW-0004">4Fe-4S</keyword>
<dbReference type="PROSITE" id="PS51918">
    <property type="entry name" value="RADICAL_SAM"/>
    <property type="match status" value="1"/>
</dbReference>
<evidence type="ECO:0000256" key="8">
    <source>
        <dbReference type="ARBA" id="ARBA00023004"/>
    </source>
</evidence>
<dbReference type="Gene3D" id="3.40.50.12160">
    <property type="entry name" value="Methylthiotransferase, N-terminal domain"/>
    <property type="match status" value="1"/>
</dbReference>
<dbReference type="EMBL" id="DRMH01000056">
    <property type="protein sequence ID" value="HFC97705.1"/>
    <property type="molecule type" value="Genomic_DNA"/>
</dbReference>
<comment type="function">
    <text evidence="2">Catalyzes the methylthiolation of N6-threonylcarbamoyladenosine (t(6)A), leading to the formation of 2-methylthio-N6-threonylcarbamoyladenosine (ms(2)t(6)A) at position 37 in tRNAs that read codons beginning with adenine.</text>
</comment>
<dbReference type="InterPro" id="IPR005839">
    <property type="entry name" value="Methylthiotransferase"/>
</dbReference>
<dbReference type="CDD" id="cd01335">
    <property type="entry name" value="Radical_SAM"/>
    <property type="match status" value="1"/>
</dbReference>
<dbReference type="InterPro" id="IPR058240">
    <property type="entry name" value="rSAM_sf"/>
</dbReference>
<protein>
    <recommendedName>
        <fullName evidence="3">tRNA (N(6)-L-threonylcarbamoyladenosine(37)-C(2))-methylthiotransferase</fullName>
        <ecNumber evidence="3">2.8.4.5</ecNumber>
    </recommendedName>
    <alternativeName>
        <fullName evidence="10">tRNA-t(6)A37 methylthiotransferase</fullName>
    </alternativeName>
</protein>
<evidence type="ECO:0000256" key="3">
    <source>
        <dbReference type="ARBA" id="ARBA00013273"/>
    </source>
</evidence>
<dbReference type="EC" id="2.8.4.5" evidence="3"/>
<dbReference type="SUPFAM" id="SSF102114">
    <property type="entry name" value="Radical SAM enzymes"/>
    <property type="match status" value="1"/>
</dbReference>
<evidence type="ECO:0000256" key="7">
    <source>
        <dbReference type="ARBA" id="ARBA00022723"/>
    </source>
</evidence>
<keyword evidence="9" id="KW-0411">Iron-sulfur</keyword>
<evidence type="ECO:0000259" key="13">
    <source>
        <dbReference type="PROSITE" id="PS51449"/>
    </source>
</evidence>
<dbReference type="SFLD" id="SFLDS00029">
    <property type="entry name" value="Radical_SAM"/>
    <property type="match status" value="1"/>
</dbReference>
<dbReference type="InterPro" id="IPR023404">
    <property type="entry name" value="rSAM_horseshoe"/>
</dbReference>
<dbReference type="PROSITE" id="PS51449">
    <property type="entry name" value="MTTASE_N"/>
    <property type="match status" value="1"/>
</dbReference>
<accession>A0A7C3H4D7</accession>
<evidence type="ECO:0000256" key="6">
    <source>
        <dbReference type="ARBA" id="ARBA00022691"/>
    </source>
</evidence>
<dbReference type="InterPro" id="IPR007197">
    <property type="entry name" value="rSAM"/>
</dbReference>
<evidence type="ECO:0000256" key="10">
    <source>
        <dbReference type="ARBA" id="ARBA00031213"/>
    </source>
</evidence>
<evidence type="ECO:0000256" key="4">
    <source>
        <dbReference type="ARBA" id="ARBA00022485"/>
    </source>
</evidence>
<dbReference type="GO" id="GO:0046872">
    <property type="term" value="F:metal ion binding"/>
    <property type="evidence" value="ECO:0007669"/>
    <property type="project" value="UniProtKB-KW"/>
</dbReference>
<feature type="domain" description="TRAM" evidence="12">
    <location>
        <begin position="376"/>
        <end position="437"/>
    </location>
</feature>
<dbReference type="Proteomes" id="UP000886043">
    <property type="component" value="Unassembled WGS sequence"/>
</dbReference>
<comment type="catalytic activity">
    <reaction evidence="11">
        <text>N(6)-L-threonylcarbamoyladenosine(37) in tRNA + (sulfur carrier)-SH + AH2 + 2 S-adenosyl-L-methionine = 2-methylsulfanyl-N(6)-L-threonylcarbamoyladenosine(37) in tRNA + (sulfur carrier)-H + 5'-deoxyadenosine + L-methionine + A + S-adenosyl-L-homocysteine + 2 H(+)</text>
        <dbReference type="Rhea" id="RHEA:37075"/>
        <dbReference type="Rhea" id="RHEA-COMP:10163"/>
        <dbReference type="Rhea" id="RHEA-COMP:11092"/>
        <dbReference type="Rhea" id="RHEA-COMP:14737"/>
        <dbReference type="Rhea" id="RHEA-COMP:14739"/>
        <dbReference type="ChEBI" id="CHEBI:13193"/>
        <dbReference type="ChEBI" id="CHEBI:15378"/>
        <dbReference type="ChEBI" id="CHEBI:17319"/>
        <dbReference type="ChEBI" id="CHEBI:17499"/>
        <dbReference type="ChEBI" id="CHEBI:29917"/>
        <dbReference type="ChEBI" id="CHEBI:57844"/>
        <dbReference type="ChEBI" id="CHEBI:57856"/>
        <dbReference type="ChEBI" id="CHEBI:59789"/>
        <dbReference type="ChEBI" id="CHEBI:64428"/>
        <dbReference type="ChEBI" id="CHEBI:74418"/>
        <dbReference type="ChEBI" id="CHEBI:74420"/>
        <dbReference type="EC" id="2.8.4.5"/>
    </reaction>
</comment>
<dbReference type="GO" id="GO:0051539">
    <property type="term" value="F:4 iron, 4 sulfur cluster binding"/>
    <property type="evidence" value="ECO:0007669"/>
    <property type="project" value="UniProtKB-KW"/>
</dbReference>
<reference evidence="15" key="1">
    <citation type="journal article" date="2020" name="mSystems">
        <title>Genome- and Community-Level Interaction Insights into Carbon Utilization and Element Cycling Functions of Hydrothermarchaeota in Hydrothermal Sediment.</title>
        <authorList>
            <person name="Zhou Z."/>
            <person name="Liu Y."/>
            <person name="Xu W."/>
            <person name="Pan J."/>
            <person name="Luo Z.H."/>
            <person name="Li M."/>
        </authorList>
    </citation>
    <scope>NUCLEOTIDE SEQUENCE [LARGE SCALE GENOMIC DNA]</scope>
    <source>
        <strain evidence="15">HyVt-483</strain>
    </source>
</reference>
<dbReference type="NCBIfam" id="TIGR01579">
    <property type="entry name" value="MiaB-like-C"/>
    <property type="match status" value="1"/>
</dbReference>
<dbReference type="SFLD" id="SFLDG01061">
    <property type="entry name" value="methylthiotransferase"/>
    <property type="match status" value="1"/>
</dbReference>
<feature type="domain" description="MTTase N-terminal" evidence="13">
    <location>
        <begin position="7"/>
        <end position="119"/>
    </location>
</feature>
<comment type="caution">
    <text evidence="15">The sequence shown here is derived from an EMBL/GenBank/DDBJ whole genome shotgun (WGS) entry which is preliminary data.</text>
</comment>
<evidence type="ECO:0000259" key="12">
    <source>
        <dbReference type="PROSITE" id="PS50926"/>
    </source>
</evidence>
<dbReference type="InterPro" id="IPR038135">
    <property type="entry name" value="Methylthiotransferase_N_sf"/>
</dbReference>
<dbReference type="PANTHER" id="PTHR11918:SF45">
    <property type="entry name" value="THREONYLCARBAMOYLADENOSINE TRNA METHYLTHIOTRANSFERASE"/>
    <property type="match status" value="1"/>
</dbReference>
<name>A0A7C3H4D7_9BACT</name>
<dbReference type="InterPro" id="IPR013848">
    <property type="entry name" value="Methylthiotransferase_N"/>
</dbReference>
<dbReference type="SFLD" id="SFLDG01082">
    <property type="entry name" value="B12-binding_domain_containing"/>
    <property type="match status" value="1"/>
</dbReference>
<organism evidence="15">
    <name type="scientific">Thermosulfurimonas dismutans</name>
    <dbReference type="NCBI Taxonomy" id="999894"/>
    <lineage>
        <taxon>Bacteria</taxon>
        <taxon>Pseudomonadati</taxon>
        <taxon>Thermodesulfobacteriota</taxon>
        <taxon>Thermodesulfobacteria</taxon>
        <taxon>Thermodesulfobacteriales</taxon>
        <taxon>Thermodesulfobacteriaceae</taxon>
        <taxon>Thermosulfurimonas</taxon>
    </lineage>
</organism>
<dbReference type="InterPro" id="IPR002792">
    <property type="entry name" value="TRAM_dom"/>
</dbReference>
<dbReference type="Pfam" id="PF04055">
    <property type="entry name" value="Radical_SAM"/>
    <property type="match status" value="1"/>
</dbReference>
<keyword evidence="5" id="KW-0808">Transferase</keyword>
<keyword evidence="7" id="KW-0479">Metal-binding</keyword>
<dbReference type="NCBIfam" id="TIGR00089">
    <property type="entry name" value="MiaB/RimO family radical SAM methylthiotransferase"/>
    <property type="match status" value="1"/>
</dbReference>
<gene>
    <name evidence="15" type="primary">mtaB</name>
    <name evidence="15" type="ORF">ENJ40_04495</name>
</gene>
<dbReference type="InterPro" id="IPR006467">
    <property type="entry name" value="MiaB-like_bact"/>
</dbReference>
<evidence type="ECO:0000256" key="9">
    <source>
        <dbReference type="ARBA" id="ARBA00023014"/>
    </source>
</evidence>
<evidence type="ECO:0000259" key="14">
    <source>
        <dbReference type="PROSITE" id="PS51918"/>
    </source>
</evidence>
<dbReference type="Gene3D" id="3.80.30.20">
    <property type="entry name" value="tm_1862 like domain"/>
    <property type="match status" value="1"/>
</dbReference>
<proteinExistence type="predicted"/>
<dbReference type="GO" id="GO:0035598">
    <property type="term" value="F:tRNA (N(6)-L-threonylcarbamoyladenosine(37)-C(2))-methylthiotransferase activity"/>
    <property type="evidence" value="ECO:0007669"/>
    <property type="project" value="UniProtKB-EC"/>
</dbReference>
<evidence type="ECO:0000256" key="2">
    <source>
        <dbReference type="ARBA" id="ARBA00002399"/>
    </source>
</evidence>
<dbReference type="SMART" id="SM00729">
    <property type="entry name" value="Elp3"/>
    <property type="match status" value="1"/>
</dbReference>
<feature type="domain" description="Radical SAM core" evidence="14">
    <location>
        <begin position="145"/>
        <end position="376"/>
    </location>
</feature>
<dbReference type="PANTHER" id="PTHR11918">
    <property type="entry name" value="RADICAL SAM PROTEINS"/>
    <property type="match status" value="1"/>
</dbReference>
<dbReference type="PROSITE" id="PS01278">
    <property type="entry name" value="MTTASE_RADICAL"/>
    <property type="match status" value="1"/>
</dbReference>
<sequence length="437" mass="48815">MKKIQSPTFSVLTLGCKVNQVEGAYLRETLEALGGREVALEACPRLVVINTCAVTSRAAYEGRKLLRRALSAGAELVIVTGCYAQIAPEEILRAGQKRPVVLGQAEKFRLGEILDSHPLETLRGEILVSPVESLKKAHPTPLSRFPGHTRAFLRIQDGCDQRCTYCIVPLARGASRSLPEEEVLAQARRFVEAGYRELVLTGIHLGFWGRDLSPPRTLVDLLCQLERLGPVRLRLSSLEVTEITPDLLAWAERSPAFAPHFHIPLQSGDNQILRAMGRPYTAEFYLSVLQEIRERFPHAAIGADVIVGFPGETEEAFRRTYELIAQSPLTYLHVFPFSPRPGTPASRLPRPPAEAVSRRARALRELAQVKKRSFYRSQIGRVLQVLVEEREPRRGLLRGLSENYLPVYLQGNGSLKGQLVKVRILEVNGDRVFGERI</sequence>
<dbReference type="PROSITE" id="PS50926">
    <property type="entry name" value="TRAM"/>
    <property type="match status" value="1"/>
</dbReference>
<dbReference type="InterPro" id="IPR020612">
    <property type="entry name" value="Methylthiotransferase_CS"/>
</dbReference>